<feature type="modified residue" description="4-aspartylphosphate" evidence="8">
    <location>
        <position position="53"/>
    </location>
</feature>
<dbReference type="GO" id="GO:0000156">
    <property type="term" value="F:phosphorelay response regulator activity"/>
    <property type="evidence" value="ECO:0007669"/>
    <property type="project" value="TreeGrafter"/>
</dbReference>
<dbReference type="PANTHER" id="PTHR48111:SF1">
    <property type="entry name" value="TWO-COMPONENT RESPONSE REGULATOR ORR33"/>
    <property type="match status" value="1"/>
</dbReference>
<dbReference type="PANTHER" id="PTHR48111">
    <property type="entry name" value="REGULATOR OF RPOS"/>
    <property type="match status" value="1"/>
</dbReference>
<keyword evidence="9" id="KW-0175">Coiled coil</keyword>
<evidence type="ECO:0000313" key="12">
    <source>
        <dbReference type="Proteomes" id="UP000772181"/>
    </source>
</evidence>
<evidence type="ECO:0000256" key="3">
    <source>
        <dbReference type="ARBA" id="ARBA00022777"/>
    </source>
</evidence>
<accession>A0A933GJK0</accession>
<dbReference type="Pfam" id="PF13426">
    <property type="entry name" value="PAS_9"/>
    <property type="match status" value="1"/>
</dbReference>
<dbReference type="GO" id="GO:0016301">
    <property type="term" value="F:kinase activity"/>
    <property type="evidence" value="ECO:0007669"/>
    <property type="project" value="UniProtKB-KW"/>
</dbReference>
<dbReference type="Pfam" id="PF00072">
    <property type="entry name" value="Response_reg"/>
    <property type="match status" value="1"/>
</dbReference>
<dbReference type="SMART" id="SM00448">
    <property type="entry name" value="REC"/>
    <property type="match status" value="1"/>
</dbReference>
<evidence type="ECO:0000256" key="6">
    <source>
        <dbReference type="ARBA" id="ARBA00023125"/>
    </source>
</evidence>
<dbReference type="Gene3D" id="3.30.450.20">
    <property type="entry name" value="PAS domain"/>
    <property type="match status" value="1"/>
</dbReference>
<evidence type="ECO:0000256" key="7">
    <source>
        <dbReference type="ARBA" id="ARBA00023163"/>
    </source>
</evidence>
<keyword evidence="4" id="KW-0902">Two-component regulatory system</keyword>
<keyword evidence="3" id="KW-0418">Kinase</keyword>
<dbReference type="InterPro" id="IPR011006">
    <property type="entry name" value="CheY-like_superfamily"/>
</dbReference>
<feature type="domain" description="Response regulatory" evidence="10">
    <location>
        <begin position="6"/>
        <end position="118"/>
    </location>
</feature>
<keyword evidence="1 8" id="KW-0597">Phosphoprotein</keyword>
<evidence type="ECO:0000256" key="2">
    <source>
        <dbReference type="ARBA" id="ARBA00022679"/>
    </source>
</evidence>
<dbReference type="SUPFAM" id="SSF55781">
    <property type="entry name" value="GAF domain-like"/>
    <property type="match status" value="1"/>
</dbReference>
<dbReference type="PROSITE" id="PS50110">
    <property type="entry name" value="RESPONSE_REGULATORY"/>
    <property type="match status" value="1"/>
</dbReference>
<dbReference type="InterPro" id="IPR039420">
    <property type="entry name" value="WalR-like"/>
</dbReference>
<sequence length="435" mass="49039">MQQKHKILIIEDNKSLATALSDILTNHGYLVEMAENAIEAQAHLTTAHLVLIDLLLPDRPGMELLKELREVNPEAEAIIITGYADTHSAIDALNLGACAYLEKPVLPEKLILFAKRSLEKWQLSRELKRREQEIRGLTALTGDILNERIRMLEEAEEKEQQLARLFRNISLASRSLDPVKVGNELLTQIVDLTGANHASFIFTVPYRDIVDRVDYFKDMKPFQIERRPGGKLDAIFRNAEPLVISDLTKNPAAHPQLVAAGIKSMAGYPLVIEEITYGALLLHSIRDGAFANHKDIISAFADLCIIPLKIAIAYKEAETSRQEWETTVNALRIGIVLMDRDRMIIKANKFFSEMVGLPLHQIPRKRICQLAHGHSEPITDCPLEKACKTGKSSDAIIDEPFLKMKELQVRIEPIFDDKGSITHFVHTFEDLQSRP</sequence>
<dbReference type="InterPro" id="IPR003018">
    <property type="entry name" value="GAF"/>
</dbReference>
<dbReference type="GO" id="GO:0032993">
    <property type="term" value="C:protein-DNA complex"/>
    <property type="evidence" value="ECO:0007669"/>
    <property type="project" value="TreeGrafter"/>
</dbReference>
<reference evidence="11" key="1">
    <citation type="submission" date="2020-07" db="EMBL/GenBank/DDBJ databases">
        <title>Huge and variable diversity of episymbiotic CPR bacteria and DPANN archaea in groundwater ecosystems.</title>
        <authorList>
            <person name="He C.Y."/>
            <person name="Keren R."/>
            <person name="Whittaker M."/>
            <person name="Farag I.F."/>
            <person name="Doudna J."/>
            <person name="Cate J.H.D."/>
            <person name="Banfield J.F."/>
        </authorList>
    </citation>
    <scope>NUCLEOTIDE SEQUENCE</scope>
    <source>
        <strain evidence="11">NC_groundwater_1482_Ag_S-0.65um_47_24</strain>
    </source>
</reference>
<dbReference type="InterPro" id="IPR001789">
    <property type="entry name" value="Sig_transdc_resp-reg_receiver"/>
</dbReference>
<dbReference type="GO" id="GO:0006355">
    <property type="term" value="P:regulation of DNA-templated transcription"/>
    <property type="evidence" value="ECO:0007669"/>
    <property type="project" value="TreeGrafter"/>
</dbReference>
<keyword evidence="7" id="KW-0804">Transcription</keyword>
<dbReference type="InterPro" id="IPR029016">
    <property type="entry name" value="GAF-like_dom_sf"/>
</dbReference>
<protein>
    <submittedName>
        <fullName evidence="11">Response regulator</fullName>
    </submittedName>
</protein>
<dbReference type="SUPFAM" id="SSF55785">
    <property type="entry name" value="PYP-like sensor domain (PAS domain)"/>
    <property type="match status" value="1"/>
</dbReference>
<dbReference type="Gene3D" id="3.30.450.40">
    <property type="match status" value="1"/>
</dbReference>
<dbReference type="Pfam" id="PF01590">
    <property type="entry name" value="GAF"/>
    <property type="match status" value="1"/>
</dbReference>
<evidence type="ECO:0000259" key="10">
    <source>
        <dbReference type="PROSITE" id="PS50110"/>
    </source>
</evidence>
<evidence type="ECO:0000256" key="8">
    <source>
        <dbReference type="PROSITE-ProRule" id="PRU00169"/>
    </source>
</evidence>
<organism evidence="11 12">
    <name type="scientific">Tectimicrobiota bacterium</name>
    <dbReference type="NCBI Taxonomy" id="2528274"/>
    <lineage>
        <taxon>Bacteria</taxon>
        <taxon>Pseudomonadati</taxon>
        <taxon>Nitrospinota/Tectimicrobiota group</taxon>
        <taxon>Candidatus Tectimicrobiota</taxon>
    </lineage>
</organism>
<evidence type="ECO:0000256" key="9">
    <source>
        <dbReference type="SAM" id="Coils"/>
    </source>
</evidence>
<dbReference type="GO" id="GO:0000976">
    <property type="term" value="F:transcription cis-regulatory region binding"/>
    <property type="evidence" value="ECO:0007669"/>
    <property type="project" value="TreeGrafter"/>
</dbReference>
<keyword evidence="5" id="KW-0805">Transcription regulation</keyword>
<evidence type="ECO:0000256" key="5">
    <source>
        <dbReference type="ARBA" id="ARBA00023015"/>
    </source>
</evidence>
<proteinExistence type="predicted"/>
<dbReference type="Gene3D" id="3.40.50.2300">
    <property type="match status" value="1"/>
</dbReference>
<evidence type="ECO:0000313" key="11">
    <source>
        <dbReference type="EMBL" id="MBI4595008.1"/>
    </source>
</evidence>
<name>A0A933GJK0_UNCTE</name>
<feature type="coiled-coil region" evidence="9">
    <location>
        <begin position="145"/>
        <end position="175"/>
    </location>
</feature>
<dbReference type="Proteomes" id="UP000772181">
    <property type="component" value="Unassembled WGS sequence"/>
</dbReference>
<evidence type="ECO:0000256" key="4">
    <source>
        <dbReference type="ARBA" id="ARBA00023012"/>
    </source>
</evidence>
<keyword evidence="6" id="KW-0238">DNA-binding</keyword>
<comment type="caution">
    <text evidence="11">The sequence shown here is derived from an EMBL/GenBank/DDBJ whole genome shotgun (WGS) entry which is preliminary data.</text>
</comment>
<evidence type="ECO:0000256" key="1">
    <source>
        <dbReference type="ARBA" id="ARBA00022553"/>
    </source>
</evidence>
<dbReference type="InterPro" id="IPR035965">
    <property type="entry name" value="PAS-like_dom_sf"/>
</dbReference>
<gene>
    <name evidence="11" type="ORF">HY730_01350</name>
</gene>
<dbReference type="GO" id="GO:0005829">
    <property type="term" value="C:cytosol"/>
    <property type="evidence" value="ECO:0007669"/>
    <property type="project" value="TreeGrafter"/>
</dbReference>
<keyword evidence="2" id="KW-0808">Transferase</keyword>
<dbReference type="InterPro" id="IPR000014">
    <property type="entry name" value="PAS"/>
</dbReference>
<dbReference type="AlphaFoldDB" id="A0A933GJK0"/>
<dbReference type="SUPFAM" id="SSF52172">
    <property type="entry name" value="CheY-like"/>
    <property type="match status" value="1"/>
</dbReference>
<dbReference type="EMBL" id="JACQWF010000064">
    <property type="protein sequence ID" value="MBI4595008.1"/>
    <property type="molecule type" value="Genomic_DNA"/>
</dbReference>